<evidence type="ECO:0000313" key="1">
    <source>
        <dbReference type="EMBL" id="MBB4763775.1"/>
    </source>
</evidence>
<name>A0A7W7MRN1_9ACTN</name>
<accession>A0A7W7MRN1</accession>
<sequence length="218" mass="23455">MGIPEHGEAQAALTLILAATSGRPTAPTRPEPAATSRQVALTALIALRHLRDRLDVCEPQLIAAARAAGASWAELAPAMGVTSRQAAERRYLRIRRSEQDDATTTADQRVTAERDRRAGARAVTGWARANGADLRQLAGQITALTDLGPDAQASLDRLHHALGGSDPATLLPLLSDTHAYLQGRHAPLAERVTSVTDDADQVRRVTQRGREHQRRTPD</sequence>
<dbReference type="Proteomes" id="UP000578112">
    <property type="component" value="Unassembled WGS sequence"/>
</dbReference>
<dbReference type="AlphaFoldDB" id="A0A7W7MRN1"/>
<organism evidence="1 2">
    <name type="scientific">Actinoplanes digitatis</name>
    <dbReference type="NCBI Taxonomy" id="1868"/>
    <lineage>
        <taxon>Bacteria</taxon>
        <taxon>Bacillati</taxon>
        <taxon>Actinomycetota</taxon>
        <taxon>Actinomycetes</taxon>
        <taxon>Micromonosporales</taxon>
        <taxon>Micromonosporaceae</taxon>
        <taxon>Actinoplanes</taxon>
    </lineage>
</organism>
<evidence type="ECO:0000313" key="2">
    <source>
        <dbReference type="Proteomes" id="UP000578112"/>
    </source>
</evidence>
<reference evidence="1 2" key="1">
    <citation type="submission" date="2020-08" db="EMBL/GenBank/DDBJ databases">
        <title>Sequencing the genomes of 1000 actinobacteria strains.</title>
        <authorList>
            <person name="Klenk H.-P."/>
        </authorList>
    </citation>
    <scope>NUCLEOTIDE SEQUENCE [LARGE SCALE GENOMIC DNA]</scope>
    <source>
        <strain evidence="1 2">DSM 43149</strain>
    </source>
</reference>
<evidence type="ECO:0008006" key="3">
    <source>
        <dbReference type="Google" id="ProtNLM"/>
    </source>
</evidence>
<proteinExistence type="predicted"/>
<gene>
    <name evidence="1" type="ORF">BJ971_004331</name>
</gene>
<keyword evidence="2" id="KW-1185">Reference proteome</keyword>
<comment type="caution">
    <text evidence="1">The sequence shown here is derived from an EMBL/GenBank/DDBJ whole genome shotgun (WGS) entry which is preliminary data.</text>
</comment>
<dbReference type="EMBL" id="JACHNH010000001">
    <property type="protein sequence ID" value="MBB4763775.1"/>
    <property type="molecule type" value="Genomic_DNA"/>
</dbReference>
<protein>
    <recommendedName>
        <fullName evidence="3">Type III effector protein</fullName>
    </recommendedName>
</protein>
<dbReference type="RefSeq" id="WP_221478819.1">
    <property type="nucleotide sequence ID" value="NZ_JACHNH010000001.1"/>
</dbReference>